<reference evidence="1" key="1">
    <citation type="submission" date="2020-05" db="EMBL/GenBank/DDBJ databases">
        <title>WGS assembly of Panicum virgatum.</title>
        <authorList>
            <person name="Lovell J.T."/>
            <person name="Jenkins J."/>
            <person name="Shu S."/>
            <person name="Juenger T.E."/>
            <person name="Schmutz J."/>
        </authorList>
    </citation>
    <scope>NUCLEOTIDE SEQUENCE</scope>
    <source>
        <strain evidence="1">AP13</strain>
    </source>
</reference>
<sequence length="85" mass="9488">MVGRSIGAGERAREVARWGGDGRRGGVEARRKRKKWWDWTVLPLPPSPPPPAFACVRCVFSSQRKAKLVEQSSGLRPRFSIFVGP</sequence>
<accession>A0A8T0NLK7</accession>
<name>A0A8T0NLK7_PANVG</name>
<evidence type="ECO:0000313" key="1">
    <source>
        <dbReference type="EMBL" id="KAG2550327.1"/>
    </source>
</evidence>
<evidence type="ECO:0000313" key="2">
    <source>
        <dbReference type="Proteomes" id="UP000823388"/>
    </source>
</evidence>
<dbReference type="AlphaFoldDB" id="A0A8T0NLK7"/>
<protein>
    <submittedName>
        <fullName evidence="1">Uncharacterized protein</fullName>
    </submittedName>
</protein>
<dbReference type="EMBL" id="CM029053">
    <property type="protein sequence ID" value="KAG2550327.1"/>
    <property type="molecule type" value="Genomic_DNA"/>
</dbReference>
<organism evidence="1 2">
    <name type="scientific">Panicum virgatum</name>
    <name type="common">Blackwell switchgrass</name>
    <dbReference type="NCBI Taxonomy" id="38727"/>
    <lineage>
        <taxon>Eukaryota</taxon>
        <taxon>Viridiplantae</taxon>
        <taxon>Streptophyta</taxon>
        <taxon>Embryophyta</taxon>
        <taxon>Tracheophyta</taxon>
        <taxon>Spermatophyta</taxon>
        <taxon>Magnoliopsida</taxon>
        <taxon>Liliopsida</taxon>
        <taxon>Poales</taxon>
        <taxon>Poaceae</taxon>
        <taxon>PACMAD clade</taxon>
        <taxon>Panicoideae</taxon>
        <taxon>Panicodae</taxon>
        <taxon>Paniceae</taxon>
        <taxon>Panicinae</taxon>
        <taxon>Panicum</taxon>
        <taxon>Panicum sect. Hiantes</taxon>
    </lineage>
</organism>
<gene>
    <name evidence="1" type="ORF">PVAP13_9KG354739</name>
</gene>
<dbReference type="Proteomes" id="UP000823388">
    <property type="component" value="Chromosome 9K"/>
</dbReference>
<proteinExistence type="predicted"/>
<keyword evidence="2" id="KW-1185">Reference proteome</keyword>
<comment type="caution">
    <text evidence="1">The sequence shown here is derived from an EMBL/GenBank/DDBJ whole genome shotgun (WGS) entry which is preliminary data.</text>
</comment>